<dbReference type="AlphaFoldDB" id="A0A9Q5B4Z2"/>
<reference evidence="1 2" key="1">
    <citation type="journal article" date="2020" name="Front. Microbiol.">
        <title>Genetic Organization of the aprX-lipA2 Operon Affects the Proteolytic Potential of Pseudomonas Species in Milk.</title>
        <authorList>
            <person name="Maier C."/>
            <person name="Huptas C."/>
            <person name="von Neubeck M."/>
            <person name="Scherer S."/>
            <person name="Wenning M."/>
            <person name="Lucking G."/>
        </authorList>
    </citation>
    <scope>NUCLEOTIDE SEQUENCE [LARGE SCALE GENOMIC DNA]</scope>
    <source>
        <strain evidence="1 2">WS 5094</strain>
    </source>
</reference>
<gene>
    <name evidence="1" type="ORF">HBN89_24660</name>
</gene>
<name>A0A9Q5B4Z2_PSEFR</name>
<proteinExistence type="predicted"/>
<organism evidence="1 2">
    <name type="scientific">Pseudomonas fragi</name>
    <dbReference type="NCBI Taxonomy" id="296"/>
    <lineage>
        <taxon>Bacteria</taxon>
        <taxon>Pseudomonadati</taxon>
        <taxon>Pseudomonadota</taxon>
        <taxon>Gammaproteobacteria</taxon>
        <taxon>Pseudomonadales</taxon>
        <taxon>Pseudomonadaceae</taxon>
        <taxon>Pseudomonas</taxon>
    </lineage>
</organism>
<dbReference type="Proteomes" id="UP000564604">
    <property type="component" value="Unassembled WGS sequence"/>
</dbReference>
<evidence type="ECO:0000313" key="1">
    <source>
        <dbReference type="EMBL" id="NNB52409.1"/>
    </source>
</evidence>
<protein>
    <submittedName>
        <fullName evidence="1">Uncharacterized protein</fullName>
    </submittedName>
</protein>
<accession>A0A9Q5B4Z2</accession>
<sequence>MMLQLQFNDRVALSSCNRPGSGVQKFSVGTKAQLDLSEKVASQIAKADLKAIWETLLYCLNQDSNWVSASKGALTSLTATPVSNADPVTMALRKAYDQALANNSKNIGEGIINSLSSANKVMKSYLKLRAAEYVNLYDQVESQKLVLSAANDNPRTLKPIDGIGYHKLEGELLEQARECKNYLQSFANPNIPIIELNGIFEDLKFEPETAARFELAFAQLARFIGFTSQRPETDSGRGPDVLWRTGPSQYIVVECKNGATTETINKHDCNQLNGSGEWFENKYGADIAYTPIMIHPAKKFEHAASPKATTRIMNIEKLEILKKNVRDFIKSVCSQGLISDETQIRNQLLQLKLRSVDFQTFYTTNFIAAK</sequence>
<comment type="caution">
    <text evidence="1">The sequence shown here is derived from an EMBL/GenBank/DDBJ whole genome shotgun (WGS) entry which is preliminary data.</text>
</comment>
<dbReference type="EMBL" id="JAAQYX010000063">
    <property type="protein sequence ID" value="NNB52409.1"/>
    <property type="molecule type" value="Genomic_DNA"/>
</dbReference>
<evidence type="ECO:0000313" key="2">
    <source>
        <dbReference type="Proteomes" id="UP000564604"/>
    </source>
</evidence>
<dbReference type="RefSeq" id="WP_169908001.1">
    <property type="nucleotide sequence ID" value="NZ_JAAQYX010000063.1"/>
</dbReference>